<reference evidence="2 3" key="1">
    <citation type="submission" date="2013-02" db="EMBL/GenBank/DDBJ databases">
        <title>The Genome Sequence of Acinetobacter venetianus CIP 110063.</title>
        <authorList>
            <consortium name="The Broad Institute Genome Sequencing Platform"/>
            <consortium name="The Broad Institute Genome Sequencing Center for Infectious Disease"/>
            <person name="Cerqueira G."/>
            <person name="Feldgarden M."/>
            <person name="Courvalin P."/>
            <person name="Perichon B."/>
            <person name="Grillot-Courvalin C."/>
            <person name="Clermont D."/>
            <person name="Rocha E."/>
            <person name="Yoon E.-J."/>
            <person name="Nemec A."/>
            <person name="Walker B."/>
            <person name="Young S.K."/>
            <person name="Zeng Q."/>
            <person name="Gargeya S."/>
            <person name="Fitzgerald M."/>
            <person name="Haas B."/>
            <person name="Abouelleil A."/>
            <person name="Alvarado L."/>
            <person name="Arachchi H.M."/>
            <person name="Berlin A.M."/>
            <person name="Chapman S.B."/>
            <person name="Dewar J."/>
            <person name="Goldberg J."/>
            <person name="Griggs A."/>
            <person name="Gujja S."/>
            <person name="Hansen M."/>
            <person name="Howarth C."/>
            <person name="Imamovic A."/>
            <person name="Larimer J."/>
            <person name="McCowan C."/>
            <person name="Murphy C."/>
            <person name="Neiman D."/>
            <person name="Pearson M."/>
            <person name="Priest M."/>
            <person name="Roberts A."/>
            <person name="Saif S."/>
            <person name="Shea T."/>
            <person name="Sisk P."/>
            <person name="Sykes S."/>
            <person name="Wortman J."/>
            <person name="Nusbaum C."/>
            <person name="Birren B."/>
        </authorList>
    </citation>
    <scope>NUCLEOTIDE SEQUENCE [LARGE SCALE GENOMIC DNA]</scope>
    <source>
        <strain evidence="3">ATCC 31012 / DSM 23050 / BCRC 14357 / CCUG 45561 / CIP 110063 / KCTC 2702 / LMG 19082 / RAG-1</strain>
    </source>
</reference>
<protein>
    <submittedName>
        <fullName evidence="2">Uncharacterized protein</fullName>
    </submittedName>
</protein>
<dbReference type="OrthoDB" id="9157170at2"/>
<dbReference type="GeneID" id="58195003"/>
<dbReference type="Proteomes" id="UP000018445">
    <property type="component" value="Unassembled WGS sequence"/>
</dbReference>
<proteinExistence type="predicted"/>
<dbReference type="RefSeq" id="WP_004879985.1">
    <property type="nucleotide sequence ID" value="NZ_AKIQ01000014.1"/>
</dbReference>
<evidence type="ECO:0000313" key="2">
    <source>
        <dbReference type="EMBL" id="ENV37338.1"/>
    </source>
</evidence>
<sequence length="233" mass="26912">MVIGLIGCDKSPKEIHLEEQVQRQILKLEEINSEKLKKEQEAQTMVKELSFDPESVKFQKMNGSCGEMNTKNKLGAYVGYRRFMVSNFGEENERQAFVAGMSISENLTLDKLVNLTFEQKWLVECENFKLSKNANLTQCAKESQTAFMTSDFYLKHKGDGTIEDIRSILTKNKEEKEKQYIINILDEISNLDKKGHVQMFANPTEFPTKYGIGKYKICISMNSHRFCRHSLVR</sequence>
<dbReference type="EMBL" id="APPO01000013">
    <property type="protein sequence ID" value="ENV37338.1"/>
    <property type="molecule type" value="Genomic_DNA"/>
</dbReference>
<gene>
    <name evidence="2" type="ORF">F959_02146</name>
</gene>
<comment type="caution">
    <text evidence="2">The sequence shown here is derived from an EMBL/GenBank/DDBJ whole genome shotgun (WGS) entry which is preliminary data.</text>
</comment>
<dbReference type="AlphaFoldDB" id="N8ZZV7"/>
<dbReference type="HOGENOM" id="CLU_1187882_0_0_6"/>
<keyword evidence="3" id="KW-1185">Reference proteome</keyword>
<evidence type="ECO:0000313" key="3">
    <source>
        <dbReference type="Proteomes" id="UP000018445"/>
    </source>
</evidence>
<evidence type="ECO:0000256" key="1">
    <source>
        <dbReference type="SAM" id="Coils"/>
    </source>
</evidence>
<organism evidence="2 3">
    <name type="scientific">Acinetobacter venetianus (strain ATCC 31012 / DSM 23050 / BCRC 14357 / CCUG 45561 / CIP 110063 / KCTC 2702 / LMG 19082 / RAG-1)</name>
    <dbReference type="NCBI Taxonomy" id="1191460"/>
    <lineage>
        <taxon>Bacteria</taxon>
        <taxon>Pseudomonadati</taxon>
        <taxon>Pseudomonadota</taxon>
        <taxon>Gammaproteobacteria</taxon>
        <taxon>Moraxellales</taxon>
        <taxon>Moraxellaceae</taxon>
        <taxon>Acinetobacter</taxon>
    </lineage>
</organism>
<dbReference type="PATRIC" id="fig|1191460.12.peg.2137"/>
<feature type="coiled-coil region" evidence="1">
    <location>
        <begin position="21"/>
        <end position="48"/>
    </location>
</feature>
<keyword evidence="1" id="KW-0175">Coiled coil</keyword>
<accession>N8ZZV7</accession>
<name>N8ZZV7_ACIVR</name>